<sequence length="731" mass="82320">MEQAYKVLRETFGFDSFRLSQEAVISRLLVDNENALVLYPTGARSAGGKSLTYQVPALCLDVRLVHLYYRVMVVDFQEGVDFGYITFDIFDERSSRPPVSTWTFVKREVSTGSMKLLYVAPERLNNEVGHHICYRRQNYTEVPSGFVEMMRRVKISLLAVDESHCISQWGASFRPEYLKIARFAEELAVERVLCLTATATQSVADDICRNFFIYPEGVFRTPVYRPNLALKVEVANNMQEKINKILPLLKSRTGPAILYVTLQKQANEVASLLLAHGLESWVYHAGLPNEDRERVQTNFMESEKGIVCATIAFGMGIDKANIRQVYHLYLPKTLENYSQEVGRAGRDGLPSDCVMFLSGPDIPTLEGFARGETCSEKDLQLWIQEVAMKTPTLDGTLEFNVYEQSRTYDIRPTVLGICYAQLELDYNHIRAITPCYSMYEFTGTTTQNWQKVMTDNTPVAMSIKRYWTVKSNMSASIDVVTAAQHSNTERSALAKKISDWEFEGLITTKPSQVRNRYLVLEPLPKDPEGIKNLANLMYQRMLAREDEAIQKIKQVIDFATDDECLATALASYFGDVDAVPGGLCGFCTFCLSGSAVEFHPTADSVANPAQIRAILNACHVRDDPRLLARMAFGITSPRLTANKWSTYHPLFGSMVSVDFSVLVQAFDVECKKVNYQNAEPAYSPPKKRTYSQANTSYNGRSSGSSYSQRGGYGGNRGGSNKRARGSYYRRY</sequence>
<evidence type="ECO:0000256" key="4">
    <source>
        <dbReference type="ARBA" id="ARBA00034617"/>
    </source>
</evidence>
<gene>
    <name evidence="9" type="ORF">NLI96_g9711</name>
</gene>
<dbReference type="PANTHER" id="PTHR13710">
    <property type="entry name" value="DNA HELICASE RECQ FAMILY MEMBER"/>
    <property type="match status" value="1"/>
</dbReference>
<feature type="domain" description="Helicase C-terminal" evidence="8">
    <location>
        <begin position="241"/>
        <end position="394"/>
    </location>
</feature>
<comment type="similarity">
    <text evidence="1 5">Belongs to the helicase family. RecQ subfamily.</text>
</comment>
<dbReference type="GO" id="GO:0005737">
    <property type="term" value="C:cytoplasm"/>
    <property type="evidence" value="ECO:0007669"/>
    <property type="project" value="TreeGrafter"/>
</dbReference>
<evidence type="ECO:0000313" key="9">
    <source>
        <dbReference type="EMBL" id="KAJ3478497.1"/>
    </source>
</evidence>
<reference evidence="9" key="1">
    <citation type="submission" date="2022-07" db="EMBL/GenBank/DDBJ databases">
        <title>Genome Sequence of Physisporinus lineatus.</title>
        <authorList>
            <person name="Buettner E."/>
        </authorList>
    </citation>
    <scope>NUCLEOTIDE SEQUENCE</scope>
    <source>
        <strain evidence="9">VT162</strain>
    </source>
</reference>
<keyword evidence="5" id="KW-0547">Nucleotide-binding</keyword>
<accession>A0AAD5YAQ4</accession>
<dbReference type="GO" id="GO:0000724">
    <property type="term" value="P:double-strand break repair via homologous recombination"/>
    <property type="evidence" value="ECO:0007669"/>
    <property type="project" value="TreeGrafter"/>
</dbReference>
<dbReference type="Pfam" id="PF16124">
    <property type="entry name" value="RecQ_Zn_bind"/>
    <property type="match status" value="1"/>
</dbReference>
<dbReference type="InterPro" id="IPR027417">
    <property type="entry name" value="P-loop_NTPase"/>
</dbReference>
<dbReference type="PANTHER" id="PTHR13710:SF120">
    <property type="entry name" value="BIFUNCTIONAL 3'-5' EXONUCLEASE_ATP-DEPENDENT HELICASE WRN"/>
    <property type="match status" value="1"/>
</dbReference>
<dbReference type="EMBL" id="JANAWD010000506">
    <property type="protein sequence ID" value="KAJ3478497.1"/>
    <property type="molecule type" value="Genomic_DNA"/>
</dbReference>
<dbReference type="Gene3D" id="1.10.10.10">
    <property type="entry name" value="Winged helix-like DNA-binding domain superfamily/Winged helix DNA-binding domain"/>
    <property type="match status" value="1"/>
</dbReference>
<dbReference type="GO" id="GO:0009378">
    <property type="term" value="F:four-way junction helicase activity"/>
    <property type="evidence" value="ECO:0007669"/>
    <property type="project" value="TreeGrafter"/>
</dbReference>
<comment type="caution">
    <text evidence="9">The sequence shown here is derived from an EMBL/GenBank/DDBJ whole genome shotgun (WGS) entry which is preliminary data.</text>
</comment>
<evidence type="ECO:0000256" key="5">
    <source>
        <dbReference type="RuleBase" id="RU364117"/>
    </source>
</evidence>
<dbReference type="GO" id="GO:0005694">
    <property type="term" value="C:chromosome"/>
    <property type="evidence" value="ECO:0007669"/>
    <property type="project" value="TreeGrafter"/>
</dbReference>
<keyword evidence="5" id="KW-0539">Nucleus</keyword>
<evidence type="ECO:0000256" key="2">
    <source>
        <dbReference type="ARBA" id="ARBA00022801"/>
    </source>
</evidence>
<name>A0AAD5YAQ4_9APHY</name>
<dbReference type="NCBIfam" id="TIGR00614">
    <property type="entry name" value="recQ_fam"/>
    <property type="match status" value="1"/>
</dbReference>
<evidence type="ECO:0000313" key="10">
    <source>
        <dbReference type="Proteomes" id="UP001212997"/>
    </source>
</evidence>
<organism evidence="9 10">
    <name type="scientific">Meripilus lineatus</name>
    <dbReference type="NCBI Taxonomy" id="2056292"/>
    <lineage>
        <taxon>Eukaryota</taxon>
        <taxon>Fungi</taxon>
        <taxon>Dikarya</taxon>
        <taxon>Basidiomycota</taxon>
        <taxon>Agaricomycotina</taxon>
        <taxon>Agaricomycetes</taxon>
        <taxon>Polyporales</taxon>
        <taxon>Meripilaceae</taxon>
        <taxon>Meripilus</taxon>
    </lineage>
</organism>
<feature type="region of interest" description="Disordered" evidence="6">
    <location>
        <begin position="681"/>
        <end position="731"/>
    </location>
</feature>
<dbReference type="EC" id="5.6.2.4" evidence="5"/>
<keyword evidence="5" id="KW-0067">ATP-binding</keyword>
<dbReference type="InterPro" id="IPR014001">
    <property type="entry name" value="Helicase_ATP-bd"/>
</dbReference>
<keyword evidence="3 5" id="KW-0347">Helicase</keyword>
<dbReference type="GO" id="GO:0005524">
    <property type="term" value="F:ATP binding"/>
    <property type="evidence" value="ECO:0007669"/>
    <property type="project" value="UniProtKB-KW"/>
</dbReference>
<dbReference type="GO" id="GO:0005634">
    <property type="term" value="C:nucleus"/>
    <property type="evidence" value="ECO:0007669"/>
    <property type="project" value="UniProtKB-SubCell"/>
</dbReference>
<feature type="domain" description="Helicase ATP-binding" evidence="7">
    <location>
        <begin position="115"/>
        <end position="217"/>
    </location>
</feature>
<keyword evidence="10" id="KW-1185">Reference proteome</keyword>
<evidence type="ECO:0000259" key="7">
    <source>
        <dbReference type="PROSITE" id="PS51192"/>
    </source>
</evidence>
<dbReference type="AlphaFoldDB" id="A0AAD5YAQ4"/>
<dbReference type="Gene3D" id="3.40.50.300">
    <property type="entry name" value="P-loop containing nucleotide triphosphate hydrolases"/>
    <property type="match status" value="2"/>
</dbReference>
<dbReference type="InterPro" id="IPR004589">
    <property type="entry name" value="DNA_helicase_ATP-dep_RecQ"/>
</dbReference>
<comment type="catalytic activity">
    <reaction evidence="5">
        <text>ATP + H2O = ADP + phosphate + H(+)</text>
        <dbReference type="Rhea" id="RHEA:13065"/>
        <dbReference type="ChEBI" id="CHEBI:15377"/>
        <dbReference type="ChEBI" id="CHEBI:15378"/>
        <dbReference type="ChEBI" id="CHEBI:30616"/>
        <dbReference type="ChEBI" id="CHEBI:43474"/>
        <dbReference type="ChEBI" id="CHEBI:456216"/>
    </reaction>
</comment>
<evidence type="ECO:0000256" key="1">
    <source>
        <dbReference type="ARBA" id="ARBA00005446"/>
    </source>
</evidence>
<comment type="subcellular location">
    <subcellularLocation>
        <location evidence="5">Nucleus</location>
    </subcellularLocation>
</comment>
<keyword evidence="2 5" id="KW-0378">Hydrolase</keyword>
<proteinExistence type="inferred from homology"/>
<evidence type="ECO:0000256" key="3">
    <source>
        <dbReference type="ARBA" id="ARBA00022806"/>
    </source>
</evidence>
<evidence type="ECO:0000256" key="6">
    <source>
        <dbReference type="SAM" id="MobiDB-lite"/>
    </source>
</evidence>
<dbReference type="PROSITE" id="PS51194">
    <property type="entry name" value="HELICASE_CTER"/>
    <property type="match status" value="1"/>
</dbReference>
<dbReference type="Proteomes" id="UP001212997">
    <property type="component" value="Unassembled WGS sequence"/>
</dbReference>
<dbReference type="SMART" id="SM00490">
    <property type="entry name" value="HELICc"/>
    <property type="match status" value="1"/>
</dbReference>
<dbReference type="PROSITE" id="PS51192">
    <property type="entry name" value="HELICASE_ATP_BIND_1"/>
    <property type="match status" value="1"/>
</dbReference>
<dbReference type="InterPro" id="IPR036388">
    <property type="entry name" value="WH-like_DNA-bd_sf"/>
</dbReference>
<feature type="compositionally biased region" description="Low complexity" evidence="6">
    <location>
        <begin position="696"/>
        <end position="709"/>
    </location>
</feature>
<dbReference type="GO" id="GO:0016787">
    <property type="term" value="F:hydrolase activity"/>
    <property type="evidence" value="ECO:0007669"/>
    <property type="project" value="UniProtKB-KW"/>
</dbReference>
<dbReference type="Pfam" id="PF00271">
    <property type="entry name" value="Helicase_C"/>
    <property type="match status" value="1"/>
</dbReference>
<dbReference type="InterPro" id="IPR001650">
    <property type="entry name" value="Helicase_C-like"/>
</dbReference>
<dbReference type="InterPro" id="IPR032284">
    <property type="entry name" value="RecQ_Zn-bd"/>
</dbReference>
<dbReference type="GO" id="GO:0043138">
    <property type="term" value="F:3'-5' DNA helicase activity"/>
    <property type="evidence" value="ECO:0007669"/>
    <property type="project" value="UniProtKB-EC"/>
</dbReference>
<dbReference type="SMART" id="SM00487">
    <property type="entry name" value="DEXDc"/>
    <property type="match status" value="1"/>
</dbReference>
<evidence type="ECO:0000259" key="8">
    <source>
        <dbReference type="PROSITE" id="PS51194"/>
    </source>
</evidence>
<comment type="catalytic activity">
    <reaction evidence="4 5">
        <text>Couples ATP hydrolysis with the unwinding of duplex DNA by translocating in the 3'-5' direction.</text>
        <dbReference type="EC" id="5.6.2.4"/>
    </reaction>
</comment>
<protein>
    <recommendedName>
        <fullName evidence="5">ATP-dependent DNA helicase</fullName>
        <ecNumber evidence="5">5.6.2.4</ecNumber>
    </recommendedName>
</protein>
<dbReference type="SUPFAM" id="SSF52540">
    <property type="entry name" value="P-loop containing nucleoside triphosphate hydrolases"/>
    <property type="match status" value="2"/>
</dbReference>
<feature type="compositionally biased region" description="Basic residues" evidence="6">
    <location>
        <begin position="719"/>
        <end position="731"/>
    </location>
</feature>